<dbReference type="AlphaFoldDB" id="A0A3P7V9W9"/>
<protein>
    <submittedName>
        <fullName evidence="1">Uncharacterized protein</fullName>
    </submittedName>
</protein>
<evidence type="ECO:0000313" key="2">
    <source>
        <dbReference type="Proteomes" id="UP000278807"/>
    </source>
</evidence>
<sequence>MSMLQSRFRIGLINTEVKSPMEQAFFGPDITGPVCTCWVLLIKGLPQFGFGTPSGAKSN</sequence>
<keyword evidence="2" id="KW-1185">Reference proteome</keyword>
<evidence type="ECO:0000313" key="1">
    <source>
        <dbReference type="EMBL" id="VDO02522.1"/>
    </source>
</evidence>
<dbReference type="EMBL" id="UZAE01007818">
    <property type="protein sequence ID" value="VDO02522.1"/>
    <property type="molecule type" value="Genomic_DNA"/>
</dbReference>
<organism evidence="1 2">
    <name type="scientific">Rodentolepis nana</name>
    <name type="common">Dwarf tapeworm</name>
    <name type="synonym">Hymenolepis nana</name>
    <dbReference type="NCBI Taxonomy" id="102285"/>
    <lineage>
        <taxon>Eukaryota</taxon>
        <taxon>Metazoa</taxon>
        <taxon>Spiralia</taxon>
        <taxon>Lophotrochozoa</taxon>
        <taxon>Platyhelminthes</taxon>
        <taxon>Cestoda</taxon>
        <taxon>Eucestoda</taxon>
        <taxon>Cyclophyllidea</taxon>
        <taxon>Hymenolepididae</taxon>
        <taxon>Rodentolepis</taxon>
    </lineage>
</organism>
<accession>A0A3P7V9W9</accession>
<gene>
    <name evidence="1" type="ORF">HNAJ_LOCUS6662</name>
</gene>
<dbReference type="Proteomes" id="UP000278807">
    <property type="component" value="Unassembled WGS sequence"/>
</dbReference>
<proteinExistence type="predicted"/>
<reference evidence="1 2" key="1">
    <citation type="submission" date="2018-11" db="EMBL/GenBank/DDBJ databases">
        <authorList>
            <consortium name="Pathogen Informatics"/>
        </authorList>
    </citation>
    <scope>NUCLEOTIDE SEQUENCE [LARGE SCALE GENOMIC DNA]</scope>
</reference>
<name>A0A3P7V9W9_RODNA</name>